<dbReference type="NCBIfam" id="NF033768">
    <property type="entry name" value="myxo_SS_tail"/>
    <property type="match status" value="1"/>
</dbReference>
<accession>A0A085WC90</accession>
<reference evidence="2 3" key="1">
    <citation type="submission" date="2014-04" db="EMBL/GenBank/DDBJ databases">
        <title>Genome assembly of Hyalangium minutum DSM 14724.</title>
        <authorList>
            <person name="Sharma G."/>
            <person name="Subramanian S."/>
        </authorList>
    </citation>
    <scope>NUCLEOTIDE SEQUENCE [LARGE SCALE GENOMIC DNA]</scope>
    <source>
        <strain evidence="2 3">DSM 14724</strain>
    </source>
</reference>
<dbReference type="AlphaFoldDB" id="A0A085WC90"/>
<dbReference type="EMBL" id="JMCB01000012">
    <property type="protein sequence ID" value="KFE65303.1"/>
    <property type="molecule type" value="Genomic_DNA"/>
</dbReference>
<evidence type="ECO:0000313" key="2">
    <source>
        <dbReference type="EMBL" id="KFE65303.1"/>
    </source>
</evidence>
<dbReference type="Proteomes" id="UP000028725">
    <property type="component" value="Unassembled WGS sequence"/>
</dbReference>
<evidence type="ECO:0000313" key="3">
    <source>
        <dbReference type="Proteomes" id="UP000028725"/>
    </source>
</evidence>
<dbReference type="InterPro" id="IPR049806">
    <property type="entry name" value="MasK-like_C"/>
</dbReference>
<feature type="compositionally biased region" description="Pro residues" evidence="1">
    <location>
        <begin position="30"/>
        <end position="39"/>
    </location>
</feature>
<organism evidence="2 3">
    <name type="scientific">Hyalangium minutum</name>
    <dbReference type="NCBI Taxonomy" id="394096"/>
    <lineage>
        <taxon>Bacteria</taxon>
        <taxon>Pseudomonadati</taxon>
        <taxon>Myxococcota</taxon>
        <taxon>Myxococcia</taxon>
        <taxon>Myxococcales</taxon>
        <taxon>Cystobacterineae</taxon>
        <taxon>Archangiaceae</taxon>
        <taxon>Hyalangium</taxon>
    </lineage>
</organism>
<feature type="region of interest" description="Disordered" evidence="1">
    <location>
        <begin position="30"/>
        <end position="95"/>
    </location>
</feature>
<name>A0A085WC90_9BACT</name>
<evidence type="ECO:0008006" key="4">
    <source>
        <dbReference type="Google" id="ProtNLM"/>
    </source>
</evidence>
<evidence type="ECO:0000256" key="1">
    <source>
        <dbReference type="SAM" id="MobiDB-lite"/>
    </source>
</evidence>
<gene>
    <name evidence="2" type="ORF">DB31_1419</name>
</gene>
<protein>
    <recommendedName>
        <fullName evidence="4">AgmX/PglI C-terminal domain-containing protein</fullName>
    </recommendedName>
</protein>
<keyword evidence="3" id="KW-1185">Reference proteome</keyword>
<comment type="caution">
    <text evidence="2">The sequence shown here is derived from an EMBL/GenBank/DDBJ whole genome shotgun (WGS) entry which is preliminary data.</text>
</comment>
<sequence>MRGRSVLFWVLLPFVGLCAVALWLTHPAAPPSPAAPVEPQPSVRAPAPPPPSVPQSRTFGEGSTLPSRSPPPPPITIPEAEPREQASSGTVDKEDVRQAIQTVVPLIRECFQDVAERFPGPHTVTLKFTIEGQGLTGFFRDGEVVDSTLQDPFALACFLDSLLDVRFPAPRGGGKVTITYPFHFQPGTDAGR</sequence>
<dbReference type="OrthoDB" id="5523218at2"/>
<dbReference type="RefSeq" id="WP_044193094.1">
    <property type="nucleotide sequence ID" value="NZ_JMCB01000012.1"/>
</dbReference>
<dbReference type="PATRIC" id="fig|394096.3.peg.5756"/>
<dbReference type="STRING" id="394096.DB31_1419"/>
<proteinExistence type="predicted"/>